<evidence type="ECO:0000256" key="2">
    <source>
        <dbReference type="ARBA" id="ARBA00023002"/>
    </source>
</evidence>
<sequence>MRKNLHKIYKLFELEVLSFSDYRKFKNNFASEKDKKNESNIKAWILQDKHRIEKGLSLPEPRLGFGGEVLKRLDFNLKEYLNVVGEDEVFLIGVGAFKAYENFHSSLGFILPDEIKSIFTNYKKFYELELTNSVGLKESITSPLTSQQLKHFFSTRSSCRKYNMEKHIDKNLLIEAVDMAKLTPSVCNRQPWRVNFFKGHELNEILKLQNGNTGFGDNIPCIAVVTSDLGAFYSPSERNQAFVDGGMFSMSLLYSLHSLGLSACALNWCDTFGVRKKFSKLNYINQSEIVNMIIAIGYTDDGVQVAKSPRLKTDGFYTIHW</sequence>
<evidence type="ECO:0000313" key="10">
    <source>
        <dbReference type="EMBL" id="QOS23683.1"/>
    </source>
</evidence>
<name>A0A7M1WIN2_VIBPH</name>
<protein>
    <recommendedName>
        <fullName evidence="3">Nitroreductase domain-containing protein</fullName>
    </recommendedName>
</protein>
<evidence type="ECO:0000313" key="13">
    <source>
        <dbReference type="EMBL" id="QOS26850.1"/>
    </source>
</evidence>
<dbReference type="Gene3D" id="3.40.109.10">
    <property type="entry name" value="NADH Oxidase"/>
    <property type="match status" value="1"/>
</dbReference>
<dbReference type="EMBL" id="MT898334">
    <property type="protein sequence ID" value="QOS26884.1"/>
    <property type="molecule type" value="Genomic_DNA"/>
</dbReference>
<evidence type="ECO:0000313" key="6">
    <source>
        <dbReference type="EMBL" id="QOS17159.1"/>
    </source>
</evidence>
<dbReference type="EMBL" id="MT898247">
    <property type="protein sequence ID" value="QOS23613.1"/>
    <property type="molecule type" value="Genomic_DNA"/>
</dbReference>
<dbReference type="PANTHER" id="PTHR43673:SF10">
    <property type="entry name" value="NADH DEHYDROGENASE_NAD(P)H NITROREDUCTASE XCC3605-RELATED"/>
    <property type="match status" value="1"/>
</dbReference>
<dbReference type="Pfam" id="PF00881">
    <property type="entry name" value="Nitroreductase"/>
    <property type="match status" value="1"/>
</dbReference>
<feature type="domain" description="Nitroreductase" evidence="3">
    <location>
        <begin position="155"/>
        <end position="207"/>
    </location>
</feature>
<dbReference type="EMBL" id="MT898381">
    <property type="protein sequence ID" value="QOS28743.1"/>
    <property type="molecule type" value="Genomic_DNA"/>
</dbReference>
<dbReference type="PANTHER" id="PTHR43673">
    <property type="entry name" value="NAD(P)H NITROREDUCTASE YDGI-RELATED"/>
    <property type="match status" value="1"/>
</dbReference>
<evidence type="ECO:0000259" key="3">
    <source>
        <dbReference type="Pfam" id="PF00881"/>
    </source>
</evidence>
<evidence type="ECO:0000256" key="1">
    <source>
        <dbReference type="ARBA" id="ARBA00007118"/>
    </source>
</evidence>
<dbReference type="EMBL" id="MT898333">
    <property type="protein sequence ID" value="QOS26850.1"/>
    <property type="molecule type" value="Genomic_DNA"/>
</dbReference>
<proteinExistence type="inferred from homology"/>
<evidence type="ECO:0000313" key="8">
    <source>
        <dbReference type="EMBL" id="QOS23033.1"/>
    </source>
</evidence>
<reference evidence="13" key="1">
    <citation type="submission" date="2020-08" db="EMBL/GenBank/DDBJ databases">
        <title>Genetic structure, function and evolution of capsule biosynthesis loci in Vibrio parahaemolyticus.</title>
        <authorList>
            <person name="Li L."/>
            <person name="Bian S."/>
        </authorList>
    </citation>
    <scope>NUCLEOTIDE SEQUENCE</scope>
    <source>
        <strain evidence="5">VP385</strain>
        <strain evidence="14">VP408</strain>
        <strain evidence="4">VP409</strain>
        <strain evidence="7">VP411</strain>
        <strain evidence="17">VP412</strain>
        <strain evidence="15">VP413</strain>
        <strain evidence="6">VP414</strain>
        <strain evidence="13">VP415</strain>
        <strain evidence="10">VP419</strain>
        <strain evidence="9">VP425</strain>
        <strain evidence="12">VP426</strain>
        <strain evidence="11">VP427</strain>
        <strain evidence="8">VP436</strain>
        <strain evidence="16">VP445</strain>
    </source>
</reference>
<dbReference type="RefSeq" id="WP_140369585.1">
    <property type="nucleotide sequence ID" value="NZ_CANUHW010000004.1"/>
</dbReference>
<organism evidence="13">
    <name type="scientific">Vibrio parahaemolyticus</name>
    <dbReference type="NCBI Taxonomy" id="670"/>
    <lineage>
        <taxon>Bacteria</taxon>
        <taxon>Pseudomonadati</taxon>
        <taxon>Pseudomonadota</taxon>
        <taxon>Gammaproteobacteria</taxon>
        <taxon>Vibrionales</taxon>
        <taxon>Vibrionaceae</taxon>
        <taxon>Vibrio</taxon>
    </lineage>
</organism>
<dbReference type="EMBL" id="MT898230">
    <property type="protein sequence ID" value="QOS23033.1"/>
    <property type="molecule type" value="Genomic_DNA"/>
</dbReference>
<comment type="similarity">
    <text evidence="1">Belongs to the nitroreductase family.</text>
</comment>
<evidence type="ECO:0000313" key="11">
    <source>
        <dbReference type="EMBL" id="QOS23928.1"/>
    </source>
</evidence>
<evidence type="ECO:0000313" key="15">
    <source>
        <dbReference type="EMBL" id="QOS27119.1"/>
    </source>
</evidence>
<evidence type="ECO:0000313" key="14">
    <source>
        <dbReference type="EMBL" id="QOS26884.1"/>
    </source>
</evidence>
<dbReference type="EMBL" id="MT898089">
    <property type="protein sequence ID" value="QOS17853.1"/>
    <property type="molecule type" value="Genomic_DNA"/>
</dbReference>
<dbReference type="InterPro" id="IPR029479">
    <property type="entry name" value="Nitroreductase"/>
</dbReference>
<dbReference type="EMBL" id="MT898287">
    <property type="protein sequence ID" value="QOS25128.1"/>
    <property type="molecule type" value="Genomic_DNA"/>
</dbReference>
<dbReference type="EMBL" id="MT898034">
    <property type="protein sequence ID" value="QOS15821.1"/>
    <property type="molecule type" value="Genomic_DNA"/>
</dbReference>
<evidence type="ECO:0000313" key="9">
    <source>
        <dbReference type="EMBL" id="QOS23613.1"/>
    </source>
</evidence>
<dbReference type="SUPFAM" id="SSF55469">
    <property type="entry name" value="FMN-dependent nitroreductase-like"/>
    <property type="match status" value="1"/>
</dbReference>
<evidence type="ECO:0000313" key="7">
    <source>
        <dbReference type="EMBL" id="QOS17853.1"/>
    </source>
</evidence>
<dbReference type="InterPro" id="IPR000415">
    <property type="entry name" value="Nitroreductase-like"/>
</dbReference>
<evidence type="ECO:0000313" key="16">
    <source>
        <dbReference type="EMBL" id="QOS28743.1"/>
    </source>
</evidence>
<gene>
    <name evidence="5" type="ORF">VP385_00012</name>
    <name evidence="14" type="ORF">VP408_00012</name>
    <name evidence="4" type="ORF">VP409_00012</name>
    <name evidence="7" type="ORF">VP411_00012</name>
    <name evidence="17" type="ORF">VP412_00012</name>
    <name evidence="15" type="ORF">VP413_00012</name>
    <name evidence="6" type="ORF">VP414_00012</name>
    <name evidence="13" type="ORF">VP415_00012</name>
    <name evidence="10" type="ORF">VP419_00012</name>
    <name evidence="9" type="ORF">VP425_00012</name>
    <name evidence="12" type="ORF">VP426_00012</name>
    <name evidence="11" type="ORF">VP427_00012</name>
    <name evidence="8" type="ORF">VP436_00012</name>
    <name evidence="16" type="ORF">VP445_00012</name>
</gene>
<dbReference type="EMBL" id="MT898249">
    <property type="protein sequence ID" value="QOS23683.1"/>
    <property type="molecule type" value="Genomic_DNA"/>
</dbReference>
<keyword evidence="2" id="KW-0560">Oxidoreductase</keyword>
<evidence type="ECO:0000313" key="4">
    <source>
        <dbReference type="EMBL" id="QOS15821.1"/>
    </source>
</evidence>
<dbReference type="EMBL" id="MT898071">
    <property type="protein sequence ID" value="QOS17159.1"/>
    <property type="molecule type" value="Genomic_DNA"/>
</dbReference>
<dbReference type="EMBL" id="MT898045">
    <property type="protein sequence ID" value="QOS16228.1"/>
    <property type="molecule type" value="Genomic_DNA"/>
</dbReference>
<evidence type="ECO:0000313" key="5">
    <source>
        <dbReference type="EMBL" id="QOS16228.1"/>
    </source>
</evidence>
<dbReference type="EMBL" id="MT898256">
    <property type="protein sequence ID" value="QOS23928.1"/>
    <property type="molecule type" value="Genomic_DNA"/>
</dbReference>
<evidence type="ECO:0000313" key="12">
    <source>
        <dbReference type="EMBL" id="QOS25128.1"/>
    </source>
</evidence>
<accession>A0A7M1WIN2</accession>
<dbReference type="GO" id="GO:0016491">
    <property type="term" value="F:oxidoreductase activity"/>
    <property type="evidence" value="ECO:0007669"/>
    <property type="project" value="UniProtKB-KW"/>
</dbReference>
<dbReference type="AlphaFoldDB" id="A0A7M1WIN2"/>
<dbReference type="EMBL" id="MT898340">
    <property type="protein sequence ID" value="QOS27119.1"/>
    <property type="molecule type" value="Genomic_DNA"/>
</dbReference>
<evidence type="ECO:0000313" key="17">
    <source>
        <dbReference type="EMBL" id="QOS29645.1"/>
    </source>
</evidence>
<dbReference type="EMBL" id="MT898406">
    <property type="protein sequence ID" value="QOS29645.1"/>
    <property type="molecule type" value="Genomic_DNA"/>
</dbReference>